<accession>A0A833Z524</accession>
<comment type="caution">
    <text evidence="1">The sequence shown here is derived from an EMBL/GenBank/DDBJ whole genome shotgun (WGS) entry which is preliminary data.</text>
</comment>
<sequence>MTHPPRCKSKAHRVLTKEQPLPWRDNPPVWESVLGVGQGVCKTLLTPHIALKKGFSHVTPGPRNSPREPQMAGYIPENNCHTNCSEHRGGMWQMPACPQRGRGGGMLGGNSSTLIKFLVKGALEEKAALDVSPTNRREEKQDFKSKLEF</sequence>
<name>A0A833Z524_9CHIR</name>
<protein>
    <submittedName>
        <fullName evidence="1">Uncharacterized protein</fullName>
    </submittedName>
</protein>
<proteinExistence type="predicted"/>
<dbReference type="EMBL" id="JABVXQ010000012">
    <property type="protein sequence ID" value="KAF6084361.1"/>
    <property type="molecule type" value="Genomic_DNA"/>
</dbReference>
<dbReference type="AlphaFoldDB" id="A0A833Z524"/>
<gene>
    <name evidence="1" type="ORF">HJG60_008632</name>
</gene>
<organism evidence="1 2">
    <name type="scientific">Phyllostomus discolor</name>
    <name type="common">pale spear-nosed bat</name>
    <dbReference type="NCBI Taxonomy" id="89673"/>
    <lineage>
        <taxon>Eukaryota</taxon>
        <taxon>Metazoa</taxon>
        <taxon>Chordata</taxon>
        <taxon>Craniata</taxon>
        <taxon>Vertebrata</taxon>
        <taxon>Euteleostomi</taxon>
        <taxon>Mammalia</taxon>
        <taxon>Eutheria</taxon>
        <taxon>Laurasiatheria</taxon>
        <taxon>Chiroptera</taxon>
        <taxon>Yangochiroptera</taxon>
        <taxon>Phyllostomidae</taxon>
        <taxon>Phyllostominae</taxon>
        <taxon>Phyllostomus</taxon>
    </lineage>
</organism>
<reference evidence="1 2" key="1">
    <citation type="journal article" date="2020" name="Nature">
        <title>Six reference-quality genomes reveal evolution of bat adaptations.</title>
        <authorList>
            <person name="Jebb D."/>
            <person name="Huang Z."/>
            <person name="Pippel M."/>
            <person name="Hughes G.M."/>
            <person name="Lavrichenko K."/>
            <person name="Devanna P."/>
            <person name="Winkler S."/>
            <person name="Jermiin L.S."/>
            <person name="Skirmuntt E.C."/>
            <person name="Katzourakis A."/>
            <person name="Burkitt-Gray L."/>
            <person name="Ray D.A."/>
            <person name="Sullivan K.A.M."/>
            <person name="Roscito J.G."/>
            <person name="Kirilenko B.M."/>
            <person name="Davalos L.M."/>
            <person name="Corthals A.P."/>
            <person name="Power M.L."/>
            <person name="Jones G."/>
            <person name="Ransome R.D."/>
            <person name="Dechmann D.K.N."/>
            <person name="Locatelli A.G."/>
            <person name="Puechmaille S.J."/>
            <person name="Fedrigo O."/>
            <person name="Jarvis E.D."/>
            <person name="Hiller M."/>
            <person name="Vernes S.C."/>
            <person name="Myers E.W."/>
            <person name="Teeling E.C."/>
        </authorList>
    </citation>
    <scope>NUCLEOTIDE SEQUENCE [LARGE SCALE GENOMIC DNA]</scope>
    <source>
        <strain evidence="1">Bat1K_MPI-CBG_1</strain>
    </source>
</reference>
<evidence type="ECO:0000313" key="1">
    <source>
        <dbReference type="EMBL" id="KAF6084361.1"/>
    </source>
</evidence>
<evidence type="ECO:0000313" key="2">
    <source>
        <dbReference type="Proteomes" id="UP000664940"/>
    </source>
</evidence>
<dbReference type="Proteomes" id="UP000664940">
    <property type="component" value="Unassembled WGS sequence"/>
</dbReference>